<protein>
    <submittedName>
        <fullName evidence="1">Uncharacterized protein</fullName>
    </submittedName>
</protein>
<proteinExistence type="predicted"/>
<evidence type="ECO:0000313" key="1">
    <source>
        <dbReference type="EMBL" id="MFC3182308.1"/>
    </source>
</evidence>
<reference evidence="2" key="1">
    <citation type="journal article" date="2019" name="Int. J. Syst. Evol. Microbiol.">
        <title>The Global Catalogue of Microorganisms (GCM) 10K type strain sequencing project: providing services to taxonomists for standard genome sequencing and annotation.</title>
        <authorList>
            <consortium name="The Broad Institute Genomics Platform"/>
            <consortium name="The Broad Institute Genome Sequencing Center for Infectious Disease"/>
            <person name="Wu L."/>
            <person name="Ma J."/>
        </authorList>
    </citation>
    <scope>NUCLEOTIDE SEQUENCE [LARGE SCALE GENOMIC DNA]</scope>
    <source>
        <strain evidence="2">KCTC 52039</strain>
    </source>
</reference>
<gene>
    <name evidence="1" type="ORF">ACFOGH_15005</name>
</gene>
<dbReference type="EMBL" id="JBHRTO010000001">
    <property type="protein sequence ID" value="MFC3182308.1"/>
    <property type="molecule type" value="Genomic_DNA"/>
</dbReference>
<comment type="caution">
    <text evidence="1">The sequence shown here is derived from an EMBL/GenBank/DDBJ whole genome shotgun (WGS) entry which is preliminary data.</text>
</comment>
<name>A0ABV7J866_9RHOB</name>
<keyword evidence="2" id="KW-1185">Reference proteome</keyword>
<evidence type="ECO:0000313" key="2">
    <source>
        <dbReference type="Proteomes" id="UP001595547"/>
    </source>
</evidence>
<dbReference type="RefSeq" id="WP_380073886.1">
    <property type="nucleotide sequence ID" value="NZ_JBHRTO010000001.1"/>
</dbReference>
<sequence length="143" mass="15636">MQDILQVLIHKAPVQELQLHIGKSGLCIGDAAELHLQDDGRIGIFAMAKRPLLGLLPRRSLRHLGQLGPAATAVMTEPLQHGDHLRVRIVGLTPEHLSPNGVAEVYISVWSNTHRMMNVRSAVPPKPEIAEESSLPPARVHIS</sequence>
<accession>A0ABV7J866</accession>
<organism evidence="1 2">
    <name type="scientific">Cypionkella sinensis</name>
    <dbReference type="NCBI Taxonomy" id="1756043"/>
    <lineage>
        <taxon>Bacteria</taxon>
        <taxon>Pseudomonadati</taxon>
        <taxon>Pseudomonadota</taxon>
        <taxon>Alphaproteobacteria</taxon>
        <taxon>Rhodobacterales</taxon>
        <taxon>Paracoccaceae</taxon>
        <taxon>Cypionkella</taxon>
    </lineage>
</organism>
<dbReference type="Proteomes" id="UP001595547">
    <property type="component" value="Unassembled WGS sequence"/>
</dbReference>